<dbReference type="InterPro" id="IPR050377">
    <property type="entry name" value="Radical_SAM_PqqE_MftC-like"/>
</dbReference>
<organism evidence="8 9">
    <name type="scientific">Pyrodictium occultum</name>
    <dbReference type="NCBI Taxonomy" id="2309"/>
    <lineage>
        <taxon>Archaea</taxon>
        <taxon>Thermoproteota</taxon>
        <taxon>Thermoprotei</taxon>
        <taxon>Desulfurococcales</taxon>
        <taxon>Pyrodictiaceae</taxon>
        <taxon>Pyrodictium</taxon>
    </lineage>
</organism>
<evidence type="ECO:0000259" key="7">
    <source>
        <dbReference type="PROSITE" id="PS51918"/>
    </source>
</evidence>
<evidence type="ECO:0000256" key="5">
    <source>
        <dbReference type="ARBA" id="ARBA00023004"/>
    </source>
</evidence>
<proteinExistence type="predicted"/>
<comment type="cofactor">
    <cofactor evidence="1">
        <name>[4Fe-4S] cluster</name>
        <dbReference type="ChEBI" id="CHEBI:49883"/>
    </cofactor>
</comment>
<dbReference type="CDD" id="cd01335">
    <property type="entry name" value="Radical_SAM"/>
    <property type="match status" value="1"/>
</dbReference>
<dbReference type="SMART" id="SM00729">
    <property type="entry name" value="Elp3"/>
    <property type="match status" value="1"/>
</dbReference>
<evidence type="ECO:0000256" key="3">
    <source>
        <dbReference type="ARBA" id="ARBA00022691"/>
    </source>
</evidence>
<reference evidence="8 9" key="1">
    <citation type="submission" date="2015-11" db="EMBL/GenBank/DDBJ databases">
        <title>Genome sequence of Pyrodictium occultum PL-19, a marine hyperthermophilic archaeon isolated from Volcano, Italy.</title>
        <authorList>
            <person name="Utturkar S."/>
            <person name="Huber H."/>
            <person name="Leptihn S."/>
            <person name="Brown S."/>
            <person name="Stetter K.O."/>
            <person name="Podar M."/>
        </authorList>
    </citation>
    <scope>NUCLEOTIDE SEQUENCE [LARGE SCALE GENOMIC DNA]</scope>
    <source>
        <strain evidence="8 9">PL-19</strain>
    </source>
</reference>
<dbReference type="CDD" id="cd21123">
    <property type="entry name" value="SPASM_MftC-like"/>
    <property type="match status" value="1"/>
</dbReference>
<evidence type="ECO:0000256" key="6">
    <source>
        <dbReference type="ARBA" id="ARBA00023014"/>
    </source>
</evidence>
<accession>A0A0V8RXA1</accession>
<keyword evidence="2" id="KW-0004">4Fe-4S</keyword>
<keyword evidence="6" id="KW-0411">Iron-sulfur</keyword>
<dbReference type="GO" id="GO:0051539">
    <property type="term" value="F:4 iron, 4 sulfur cluster binding"/>
    <property type="evidence" value="ECO:0007669"/>
    <property type="project" value="UniProtKB-KW"/>
</dbReference>
<dbReference type="PIRSF" id="PIRSF037420">
    <property type="entry name" value="PQQ_syn_pqqE"/>
    <property type="match status" value="1"/>
</dbReference>
<dbReference type="InterPro" id="IPR058240">
    <property type="entry name" value="rSAM_sf"/>
</dbReference>
<evidence type="ECO:0000256" key="2">
    <source>
        <dbReference type="ARBA" id="ARBA00022485"/>
    </source>
</evidence>
<dbReference type="OrthoDB" id="30736at2157"/>
<keyword evidence="9" id="KW-1185">Reference proteome</keyword>
<dbReference type="SFLD" id="SFLDS00029">
    <property type="entry name" value="Radical_SAM"/>
    <property type="match status" value="1"/>
</dbReference>
<dbReference type="RefSeq" id="WP_058370452.1">
    <property type="nucleotide sequence ID" value="NZ_LNTB01000001.1"/>
</dbReference>
<dbReference type="GO" id="GO:0003824">
    <property type="term" value="F:catalytic activity"/>
    <property type="evidence" value="ECO:0007669"/>
    <property type="project" value="InterPro"/>
</dbReference>
<sequence>MGQSHSSHHVVLHRRWPFEEKPLLIFWETTKACMLACKHCRASAILEPLPGELSHEEAVRLIDDIAGFGKPSPILVFTGGDPLMRKDIWSLVARAKERGIRVAMAPAVSPKLTNEAISKMVELGVDGVSISIDGSKPEIHDSIRGIPGVFNRSIEVIKKMMGFGLRVQVNTAVMRDNVEDLADMVKLLLDLGIRVWEVFYLIPVGRAQRELDLTPQEWEDVSHFLYEASKYGIVVRTTEGPMFRRVAIMRRLLELHGYDPDEVLKPGPLYRRLVSRLRSLLGEPRGKPLASTTGTRDGKGIIFISHDGLVYPSGFMPYPVGSVRRESIVKIYRENPVLRKIRAAEFRGRCGACEFRDICGGSRARAYVLRADPLGEDPACPYTPGEFARLIEKLGLDTRRAVEEIEGLRHVLPPLPGESPGS</sequence>
<comment type="caution">
    <text evidence="8">The sequence shown here is derived from an EMBL/GenBank/DDBJ whole genome shotgun (WGS) entry which is preliminary data.</text>
</comment>
<evidence type="ECO:0000256" key="1">
    <source>
        <dbReference type="ARBA" id="ARBA00001966"/>
    </source>
</evidence>
<dbReference type="SFLD" id="SFLDG01386">
    <property type="entry name" value="main_SPASM_domain-containing"/>
    <property type="match status" value="1"/>
</dbReference>
<dbReference type="PROSITE" id="PS51918">
    <property type="entry name" value="RADICAL_SAM"/>
    <property type="match status" value="1"/>
</dbReference>
<dbReference type="InterPro" id="IPR006638">
    <property type="entry name" value="Elp3/MiaA/NifB-like_rSAM"/>
</dbReference>
<evidence type="ECO:0000313" key="8">
    <source>
        <dbReference type="EMBL" id="KSW12677.1"/>
    </source>
</evidence>
<keyword evidence="5" id="KW-0408">Iron</keyword>
<dbReference type="Gene3D" id="3.20.20.70">
    <property type="entry name" value="Aldolase class I"/>
    <property type="match status" value="1"/>
</dbReference>
<feature type="domain" description="Radical SAM core" evidence="7">
    <location>
        <begin position="19"/>
        <end position="244"/>
    </location>
</feature>
<dbReference type="InterPro" id="IPR013785">
    <property type="entry name" value="Aldolase_TIM"/>
</dbReference>
<dbReference type="GO" id="GO:0046872">
    <property type="term" value="F:metal ion binding"/>
    <property type="evidence" value="ECO:0007669"/>
    <property type="project" value="UniProtKB-KW"/>
</dbReference>
<dbReference type="PANTHER" id="PTHR11228:SF34">
    <property type="entry name" value="TUNGSTEN-CONTAINING ALDEHYDE FERREDOXIN OXIDOREDUCTASE COFACTOR MODIFYING PROTEIN"/>
    <property type="match status" value="1"/>
</dbReference>
<protein>
    <submittedName>
        <fullName evidence="8">Radical SAM protein</fullName>
    </submittedName>
</protein>
<evidence type="ECO:0000256" key="4">
    <source>
        <dbReference type="ARBA" id="ARBA00022723"/>
    </source>
</evidence>
<dbReference type="SUPFAM" id="SSF102114">
    <property type="entry name" value="Radical SAM enzymes"/>
    <property type="match status" value="1"/>
</dbReference>
<dbReference type="STRING" id="2309.CF15_02900"/>
<keyword evidence="3" id="KW-0949">S-adenosyl-L-methionine</keyword>
<dbReference type="AlphaFoldDB" id="A0A0V8RXA1"/>
<dbReference type="InterPro" id="IPR017200">
    <property type="entry name" value="PqqE-like"/>
</dbReference>
<dbReference type="Pfam" id="PF04055">
    <property type="entry name" value="Radical_SAM"/>
    <property type="match status" value="1"/>
</dbReference>
<name>A0A0V8RXA1_PYROC</name>
<keyword evidence="4" id="KW-0479">Metal-binding</keyword>
<dbReference type="SFLD" id="SFLDG01067">
    <property type="entry name" value="SPASM/twitch_domain_containing"/>
    <property type="match status" value="1"/>
</dbReference>
<dbReference type="PANTHER" id="PTHR11228">
    <property type="entry name" value="RADICAL SAM DOMAIN PROTEIN"/>
    <property type="match status" value="1"/>
</dbReference>
<dbReference type="EMBL" id="LNTB01000001">
    <property type="protein sequence ID" value="KSW12677.1"/>
    <property type="molecule type" value="Genomic_DNA"/>
</dbReference>
<dbReference type="InterPro" id="IPR007197">
    <property type="entry name" value="rSAM"/>
</dbReference>
<gene>
    <name evidence="8" type="ORF">CF15_02900</name>
</gene>
<dbReference type="NCBIfam" id="TIGR04053">
    <property type="entry name" value="TIGR04053 family radical SAM/SPASM domain-containing protein"/>
    <property type="match status" value="1"/>
</dbReference>
<evidence type="ECO:0000313" key="9">
    <source>
        <dbReference type="Proteomes" id="UP000053352"/>
    </source>
</evidence>
<dbReference type="Proteomes" id="UP000053352">
    <property type="component" value="Unassembled WGS sequence"/>
</dbReference>